<organism evidence="2 3">
    <name type="scientific">Desmophyllum pertusum</name>
    <dbReference type="NCBI Taxonomy" id="174260"/>
    <lineage>
        <taxon>Eukaryota</taxon>
        <taxon>Metazoa</taxon>
        <taxon>Cnidaria</taxon>
        <taxon>Anthozoa</taxon>
        <taxon>Hexacorallia</taxon>
        <taxon>Scleractinia</taxon>
        <taxon>Caryophylliina</taxon>
        <taxon>Caryophylliidae</taxon>
        <taxon>Desmophyllum</taxon>
    </lineage>
</organism>
<keyword evidence="3" id="KW-1185">Reference proteome</keyword>
<dbReference type="EMBL" id="MU827788">
    <property type="protein sequence ID" value="KAJ7331604.1"/>
    <property type="molecule type" value="Genomic_DNA"/>
</dbReference>
<proteinExistence type="predicted"/>
<evidence type="ECO:0000313" key="2">
    <source>
        <dbReference type="EMBL" id="KAJ7331604.1"/>
    </source>
</evidence>
<sequence length="401" mass="44742">MTIYFRNISVLTLQETAGTYRGPRIMNITTALTWLIMAHLIQGIICLPIDRELFRVKRKGEGEIDNGEELVHKVRRSQDEKETEIRHKRRFFAPDTTEHKTLKDYKTKMEARSSRSSREDNDITAKRPERFRLRIHKRSHDESSLIKGDVSSGSGEQPQTGTSGSGLWSGPQLLSKKNDKRSTNSNSLDTLIATLRAISSLTPEEHDINSDEEIESSGSGLWLAPENAVDDKLPQFFKEEAANSGSGESAEKALSMLSEKAEMELSKNEGNLDIGLAQSESKVDSEETQERKGETLLRREVRSDSLADDLTAAAENEDKSDDSEQEDRLTQSSGTADDAQVTEDETSGQPEADKANEQQEADKVTQQQEVDKVTQQPEADKVTEQPEEDKATEASGREQSL</sequence>
<comment type="caution">
    <text evidence="2">The sequence shown here is derived from an EMBL/GenBank/DDBJ whole genome shotgun (WGS) entry which is preliminary data.</text>
</comment>
<feature type="compositionally biased region" description="Polar residues" evidence="1">
    <location>
        <begin position="151"/>
        <end position="166"/>
    </location>
</feature>
<evidence type="ECO:0000256" key="1">
    <source>
        <dbReference type="SAM" id="MobiDB-lite"/>
    </source>
</evidence>
<feature type="compositionally biased region" description="Polar residues" evidence="1">
    <location>
        <begin position="364"/>
        <end position="377"/>
    </location>
</feature>
<dbReference type="Proteomes" id="UP001163046">
    <property type="component" value="Unassembled WGS sequence"/>
</dbReference>
<feature type="region of interest" description="Disordered" evidence="1">
    <location>
        <begin position="102"/>
        <end position="185"/>
    </location>
</feature>
<name>A0A9W9YBW6_9CNID</name>
<evidence type="ECO:0000313" key="3">
    <source>
        <dbReference type="Proteomes" id="UP001163046"/>
    </source>
</evidence>
<feature type="region of interest" description="Disordered" evidence="1">
    <location>
        <begin position="240"/>
        <end position="401"/>
    </location>
</feature>
<feature type="compositionally biased region" description="Basic and acidic residues" evidence="1">
    <location>
        <begin position="281"/>
        <end position="305"/>
    </location>
</feature>
<gene>
    <name evidence="2" type="ORF">OS493_019189</name>
</gene>
<protein>
    <submittedName>
        <fullName evidence="2">Uncharacterized protein</fullName>
    </submittedName>
</protein>
<feature type="compositionally biased region" description="Basic and acidic residues" evidence="1">
    <location>
        <begin position="351"/>
        <end position="363"/>
    </location>
</feature>
<reference evidence="2" key="1">
    <citation type="submission" date="2023-01" db="EMBL/GenBank/DDBJ databases">
        <title>Genome assembly of the deep-sea coral Lophelia pertusa.</title>
        <authorList>
            <person name="Herrera S."/>
            <person name="Cordes E."/>
        </authorList>
    </citation>
    <scope>NUCLEOTIDE SEQUENCE</scope>
    <source>
        <strain evidence="2">USNM1676648</strain>
        <tissue evidence="2">Polyp</tissue>
    </source>
</reference>
<accession>A0A9W9YBW6</accession>
<feature type="compositionally biased region" description="Basic and acidic residues" evidence="1">
    <location>
        <begin position="378"/>
        <end position="401"/>
    </location>
</feature>
<feature type="compositionally biased region" description="Basic and acidic residues" evidence="1">
    <location>
        <begin position="102"/>
        <end position="132"/>
    </location>
</feature>
<dbReference type="AlphaFoldDB" id="A0A9W9YBW6"/>